<dbReference type="Proteomes" id="UP001152562">
    <property type="component" value="Unassembled WGS sequence"/>
</dbReference>
<gene>
    <name evidence="1" type="ORF">PIBRA_LOCUS6185</name>
</gene>
<accession>A0A9P0TD55</accession>
<evidence type="ECO:0000313" key="2">
    <source>
        <dbReference type="Proteomes" id="UP001152562"/>
    </source>
</evidence>
<keyword evidence="2" id="KW-1185">Reference proteome</keyword>
<name>A0A9P0TD55_PIEBR</name>
<protein>
    <submittedName>
        <fullName evidence="1">Uncharacterized protein</fullName>
    </submittedName>
</protein>
<organism evidence="1 2">
    <name type="scientific">Pieris brassicae</name>
    <name type="common">White butterfly</name>
    <name type="synonym">Large white butterfly</name>
    <dbReference type="NCBI Taxonomy" id="7116"/>
    <lineage>
        <taxon>Eukaryota</taxon>
        <taxon>Metazoa</taxon>
        <taxon>Ecdysozoa</taxon>
        <taxon>Arthropoda</taxon>
        <taxon>Hexapoda</taxon>
        <taxon>Insecta</taxon>
        <taxon>Pterygota</taxon>
        <taxon>Neoptera</taxon>
        <taxon>Endopterygota</taxon>
        <taxon>Lepidoptera</taxon>
        <taxon>Glossata</taxon>
        <taxon>Ditrysia</taxon>
        <taxon>Papilionoidea</taxon>
        <taxon>Pieridae</taxon>
        <taxon>Pierinae</taxon>
        <taxon>Pieris</taxon>
    </lineage>
</organism>
<reference evidence="1" key="1">
    <citation type="submission" date="2022-05" db="EMBL/GenBank/DDBJ databases">
        <authorList>
            <person name="Okamura Y."/>
        </authorList>
    </citation>
    <scope>NUCLEOTIDE SEQUENCE</scope>
</reference>
<dbReference type="EMBL" id="CALOZG010000008">
    <property type="protein sequence ID" value="CAH4029431.1"/>
    <property type="molecule type" value="Genomic_DNA"/>
</dbReference>
<proteinExistence type="predicted"/>
<evidence type="ECO:0000313" key="1">
    <source>
        <dbReference type="EMBL" id="CAH4029431.1"/>
    </source>
</evidence>
<dbReference type="AlphaFoldDB" id="A0A9P0TD55"/>
<comment type="caution">
    <text evidence="1">The sequence shown here is derived from an EMBL/GenBank/DDBJ whole genome shotgun (WGS) entry which is preliminary data.</text>
</comment>
<sequence length="90" mass="10187">MRKKELLIRLVVSPQKRQEASSQGYVGAKGYHLFWKLVLQETSVSQPPWSHLMCDRSLHLVGSKSSYSLFSISQVLESNIPLTSQHSGRC</sequence>